<evidence type="ECO:0000256" key="1">
    <source>
        <dbReference type="ARBA" id="ARBA00008136"/>
    </source>
</evidence>
<organism evidence="10 11">
    <name type="scientific">Handelsmanbacteria sp. (strain RIFCSPLOWO2_12_FULL_64_10)</name>
    <dbReference type="NCBI Taxonomy" id="1817868"/>
    <lineage>
        <taxon>Bacteria</taxon>
        <taxon>Candidatus Handelsmaniibacteriota</taxon>
    </lineage>
</organism>
<dbReference type="GO" id="GO:0016829">
    <property type="term" value="F:lyase activity"/>
    <property type="evidence" value="ECO:0007669"/>
    <property type="project" value="UniProtKB-KW"/>
</dbReference>
<evidence type="ECO:0000256" key="5">
    <source>
        <dbReference type="ARBA" id="ARBA00023124"/>
    </source>
</evidence>
<dbReference type="GO" id="GO:0003697">
    <property type="term" value="F:single-stranded DNA binding"/>
    <property type="evidence" value="ECO:0007669"/>
    <property type="project" value="InterPro"/>
</dbReference>
<reference evidence="10 11" key="1">
    <citation type="journal article" date="2016" name="Nat. Commun.">
        <title>Thousands of microbial genomes shed light on interconnected biogeochemical processes in an aquifer system.</title>
        <authorList>
            <person name="Anantharaman K."/>
            <person name="Brown C.T."/>
            <person name="Hug L.A."/>
            <person name="Sharon I."/>
            <person name="Castelle C.J."/>
            <person name="Probst A.J."/>
            <person name="Thomas B.C."/>
            <person name="Singh A."/>
            <person name="Wilkins M.J."/>
            <person name="Karaoz U."/>
            <person name="Brodie E.L."/>
            <person name="Williams K.H."/>
            <person name="Hubbard S.S."/>
            <person name="Banfield J.F."/>
        </authorList>
    </citation>
    <scope>NUCLEOTIDE SEQUENCE [LARGE SCALE GENOMIC DNA]</scope>
    <source>
        <strain evidence="11">RIFCSPLOWO2_12_FULL_64_10</strain>
    </source>
</reference>
<accession>A0A1F6CZA5</accession>
<dbReference type="PANTHER" id="PTHR13604">
    <property type="entry name" value="DC12-RELATED"/>
    <property type="match status" value="1"/>
</dbReference>
<gene>
    <name evidence="10" type="ORF">A3F84_09080</name>
</gene>
<dbReference type="AlphaFoldDB" id="A0A1F6CZA5"/>
<dbReference type="GO" id="GO:0006508">
    <property type="term" value="P:proteolysis"/>
    <property type="evidence" value="ECO:0007669"/>
    <property type="project" value="UniProtKB-KW"/>
</dbReference>
<feature type="region of interest" description="Disordered" evidence="9">
    <location>
        <begin position="204"/>
        <end position="223"/>
    </location>
</feature>
<sequence>MCGRFTLHHAGEEIAECFGVQQVLFPLNPRYNIAPSQPVAVVLEQDEGRCLDAYKWGLVPSWAKDPKIGARMINARAETLAEKPSFRAALTRRRCLIPADGFYEWKKEGDARRPFHIRLRDGGPFAFAGLYEEWQAPDGAPLRTCTIITVEPNPLMAQVHNRMPAILDADARKAWLDPALKDAPRLQQLLKPYPEKEMEAYPVSKRVNAPTFDDPECIRPARE</sequence>
<dbReference type="Proteomes" id="UP000178606">
    <property type="component" value="Unassembled WGS sequence"/>
</dbReference>
<proteinExistence type="inferred from homology"/>
<keyword evidence="6" id="KW-0238">DNA-binding</keyword>
<evidence type="ECO:0000256" key="2">
    <source>
        <dbReference type="ARBA" id="ARBA00022670"/>
    </source>
</evidence>
<dbReference type="GO" id="GO:0106300">
    <property type="term" value="P:protein-DNA covalent cross-linking repair"/>
    <property type="evidence" value="ECO:0007669"/>
    <property type="project" value="InterPro"/>
</dbReference>
<dbReference type="InterPro" id="IPR036590">
    <property type="entry name" value="SRAP-like"/>
</dbReference>
<dbReference type="SUPFAM" id="SSF143081">
    <property type="entry name" value="BB1717-like"/>
    <property type="match status" value="1"/>
</dbReference>
<dbReference type="InterPro" id="IPR003738">
    <property type="entry name" value="SRAP"/>
</dbReference>
<keyword evidence="4 8" id="KW-0378">Hydrolase</keyword>
<keyword evidence="3" id="KW-0227">DNA damage</keyword>
<keyword evidence="7" id="KW-0456">Lyase</keyword>
<evidence type="ECO:0000256" key="3">
    <source>
        <dbReference type="ARBA" id="ARBA00022763"/>
    </source>
</evidence>
<dbReference type="Pfam" id="PF02586">
    <property type="entry name" value="SRAP"/>
    <property type="match status" value="1"/>
</dbReference>
<evidence type="ECO:0000256" key="4">
    <source>
        <dbReference type="ARBA" id="ARBA00022801"/>
    </source>
</evidence>
<protein>
    <recommendedName>
        <fullName evidence="8">Abasic site processing protein</fullName>
        <ecNumber evidence="8">3.4.-.-</ecNumber>
    </recommendedName>
</protein>
<evidence type="ECO:0000256" key="6">
    <source>
        <dbReference type="ARBA" id="ARBA00023125"/>
    </source>
</evidence>
<keyword evidence="2 8" id="KW-0645">Protease</keyword>
<keyword evidence="5" id="KW-0190">Covalent protein-DNA linkage</keyword>
<dbReference type="Gene3D" id="3.90.1680.10">
    <property type="entry name" value="SOS response associated peptidase-like"/>
    <property type="match status" value="1"/>
</dbReference>
<evidence type="ECO:0000313" key="11">
    <source>
        <dbReference type="Proteomes" id="UP000178606"/>
    </source>
</evidence>
<dbReference type="PANTHER" id="PTHR13604:SF0">
    <property type="entry name" value="ABASIC SITE PROCESSING PROTEIN HMCES"/>
    <property type="match status" value="1"/>
</dbReference>
<comment type="similarity">
    <text evidence="1 8">Belongs to the SOS response-associated peptidase family.</text>
</comment>
<evidence type="ECO:0000256" key="9">
    <source>
        <dbReference type="SAM" id="MobiDB-lite"/>
    </source>
</evidence>
<evidence type="ECO:0000256" key="8">
    <source>
        <dbReference type="RuleBase" id="RU364100"/>
    </source>
</evidence>
<evidence type="ECO:0000313" key="10">
    <source>
        <dbReference type="EMBL" id="OGG54371.1"/>
    </source>
</evidence>
<comment type="caution">
    <text evidence="10">The sequence shown here is derived from an EMBL/GenBank/DDBJ whole genome shotgun (WGS) entry which is preliminary data.</text>
</comment>
<dbReference type="GO" id="GO:0008233">
    <property type="term" value="F:peptidase activity"/>
    <property type="evidence" value="ECO:0007669"/>
    <property type="project" value="UniProtKB-KW"/>
</dbReference>
<evidence type="ECO:0000256" key="7">
    <source>
        <dbReference type="ARBA" id="ARBA00023239"/>
    </source>
</evidence>
<dbReference type="EMBL" id="MFKF01000104">
    <property type="protein sequence ID" value="OGG54371.1"/>
    <property type="molecule type" value="Genomic_DNA"/>
</dbReference>
<name>A0A1F6CZA5_HANXR</name>
<dbReference type="EC" id="3.4.-.-" evidence="8"/>